<dbReference type="OrthoDB" id="2389719at2759"/>
<feature type="chain" id="PRO_5040332103" evidence="1">
    <location>
        <begin position="23"/>
        <end position="172"/>
    </location>
</feature>
<reference evidence="2" key="1">
    <citation type="submission" date="2021-06" db="EMBL/GenBank/DDBJ databases">
        <title>Genome Sequence of Mortierella hyaline Strain SCG-10, a Cold-Adapted, Nitrate-Reducing Fungus Isolated from Soil in Minnesota, USA.</title>
        <authorList>
            <person name="Aldossari N."/>
        </authorList>
    </citation>
    <scope>NUCLEOTIDE SEQUENCE</scope>
    <source>
        <strain evidence="2">SCG-10</strain>
    </source>
</reference>
<protein>
    <submittedName>
        <fullName evidence="2">Uncharacterized protein</fullName>
    </submittedName>
</protein>
<proteinExistence type="predicted"/>
<sequence>MFIDSILGWVSMVLTITALTDPKKVPNAKIRIQMQAAKNNMDGVPNDDGGQIPQITLGGTGGEYLGIYWASERGKLRANQYWNYDIDTVEPVELKTLNLRMEYYGAGNQYRSLNNGLCLARMSWTPDDSMPNYDSRGGAITGDLFYFADIHGVTLASTIPREKPQVGNTSNP</sequence>
<evidence type="ECO:0000256" key="1">
    <source>
        <dbReference type="SAM" id="SignalP"/>
    </source>
</evidence>
<dbReference type="EMBL" id="JAHRHY010000026">
    <property type="protein sequence ID" value="KAG9061082.1"/>
    <property type="molecule type" value="Genomic_DNA"/>
</dbReference>
<keyword evidence="1" id="KW-0732">Signal</keyword>
<evidence type="ECO:0000313" key="3">
    <source>
        <dbReference type="Proteomes" id="UP000707451"/>
    </source>
</evidence>
<comment type="caution">
    <text evidence="2">The sequence shown here is derived from an EMBL/GenBank/DDBJ whole genome shotgun (WGS) entry which is preliminary data.</text>
</comment>
<dbReference type="Proteomes" id="UP000707451">
    <property type="component" value="Unassembled WGS sequence"/>
</dbReference>
<name>A0A9P7XHQ6_9FUNG</name>
<dbReference type="AlphaFoldDB" id="A0A9P7XHQ6"/>
<evidence type="ECO:0000313" key="2">
    <source>
        <dbReference type="EMBL" id="KAG9061082.1"/>
    </source>
</evidence>
<feature type="signal peptide" evidence="1">
    <location>
        <begin position="1"/>
        <end position="22"/>
    </location>
</feature>
<organism evidence="2 3">
    <name type="scientific">Linnemannia hyalina</name>
    <dbReference type="NCBI Taxonomy" id="64524"/>
    <lineage>
        <taxon>Eukaryota</taxon>
        <taxon>Fungi</taxon>
        <taxon>Fungi incertae sedis</taxon>
        <taxon>Mucoromycota</taxon>
        <taxon>Mortierellomycotina</taxon>
        <taxon>Mortierellomycetes</taxon>
        <taxon>Mortierellales</taxon>
        <taxon>Mortierellaceae</taxon>
        <taxon>Linnemannia</taxon>
    </lineage>
</organism>
<gene>
    <name evidence="2" type="ORF">KI688_007711</name>
</gene>
<keyword evidence="3" id="KW-1185">Reference proteome</keyword>
<accession>A0A9P7XHQ6</accession>